<reference evidence="15" key="1">
    <citation type="journal article" date="2017" name="bioRxiv">
        <title>Comparative analysis of the genomes of Stylophora pistillata and Acropora digitifera provides evidence for extensive differences between species of corals.</title>
        <authorList>
            <person name="Voolstra C.R."/>
            <person name="Li Y."/>
            <person name="Liew Y.J."/>
            <person name="Baumgarten S."/>
            <person name="Zoccola D."/>
            <person name="Flot J.-F."/>
            <person name="Tambutte S."/>
            <person name="Allemand D."/>
            <person name="Aranda M."/>
        </authorList>
    </citation>
    <scope>NUCLEOTIDE SEQUENCE [LARGE SCALE GENOMIC DNA]</scope>
</reference>
<keyword evidence="15" id="KW-1185">Reference proteome</keyword>
<evidence type="ECO:0000256" key="5">
    <source>
        <dbReference type="ARBA" id="ARBA00022692"/>
    </source>
</evidence>
<evidence type="ECO:0000256" key="10">
    <source>
        <dbReference type="SAM" id="MobiDB-lite"/>
    </source>
</evidence>
<feature type="transmembrane region" description="Helical" evidence="11">
    <location>
        <begin position="1069"/>
        <end position="1093"/>
    </location>
</feature>
<dbReference type="Gene3D" id="3.40.50.300">
    <property type="entry name" value="P-loop containing nucleotide triphosphate hydrolases"/>
    <property type="match status" value="1"/>
</dbReference>
<dbReference type="Pfam" id="PF00005">
    <property type="entry name" value="ABC_tran"/>
    <property type="match status" value="1"/>
</dbReference>
<evidence type="ECO:0000256" key="2">
    <source>
        <dbReference type="ARBA" id="ARBA00005814"/>
    </source>
</evidence>
<dbReference type="PANTHER" id="PTHR48041:SF139">
    <property type="entry name" value="PROTEIN SCARLET"/>
    <property type="match status" value="1"/>
</dbReference>
<feature type="transmembrane region" description="Helical" evidence="11">
    <location>
        <begin position="990"/>
        <end position="1013"/>
    </location>
</feature>
<keyword evidence="12" id="KW-0732">Signal</keyword>
<feature type="transmembrane region" description="Helical" evidence="11">
    <location>
        <begin position="1100"/>
        <end position="1120"/>
    </location>
</feature>
<feature type="domain" description="ABC transporter" evidence="13">
    <location>
        <begin position="623"/>
        <end position="868"/>
    </location>
</feature>
<feature type="compositionally biased region" description="Acidic residues" evidence="10">
    <location>
        <begin position="542"/>
        <end position="555"/>
    </location>
</feature>
<evidence type="ECO:0000256" key="8">
    <source>
        <dbReference type="ARBA" id="ARBA00022989"/>
    </source>
</evidence>
<comment type="subcellular location">
    <subcellularLocation>
        <location evidence="1">Membrane</location>
        <topology evidence="1">Multi-pass membrane protein</topology>
    </subcellularLocation>
</comment>
<evidence type="ECO:0000256" key="1">
    <source>
        <dbReference type="ARBA" id="ARBA00004141"/>
    </source>
</evidence>
<comment type="similarity">
    <text evidence="2">Belongs to the ABC transporter superfamily. ABCG family. Eye pigment precursor importer (TC 3.A.1.204) subfamily.</text>
</comment>
<dbReference type="SMART" id="SM00382">
    <property type="entry name" value="AAA"/>
    <property type="match status" value="1"/>
</dbReference>
<feature type="transmembrane region" description="Helical" evidence="11">
    <location>
        <begin position="436"/>
        <end position="462"/>
    </location>
</feature>
<evidence type="ECO:0000256" key="11">
    <source>
        <dbReference type="SAM" id="Phobius"/>
    </source>
</evidence>
<dbReference type="Pfam" id="PF01061">
    <property type="entry name" value="ABC2_membrane"/>
    <property type="match status" value="1"/>
</dbReference>
<sequence>MSGKYVFVGVFILQVVQTVKSLGQLQKVIINASVAICNDDSPAVFYIGQLPTVNWIIYFESGGLCSSKADCNKRYLNKNSTVLMSSRHLPDKVTGRDILSSSEGDNPTFYNYNHVLVPYCSSDLWLGKKSAHRNGSFNFVNNPSVDNFSFRGHTIFRSVFEELRTKYNISLAEYIVVSGSSAGGIGVLNHANWLTTDYTKNLTSKPRFLFIIDSAWFVNFQDGFKSRVNSEFGALAKISLDACADMRYGYACCLSASCLLAHHISSALQMAFIFSLYDIYMFADVLKRLESQGKTAESNVADFLSAVSMYGGAMNESLEIPQRRHASFFVPACFQHTYLSTSSLWDKDSVLNPLVEVTRNNGKFSHRIKSGTWSTTKIPNGTLSLSIQDFLSTWVKSSNTTFKVIDSCIGAHCNPTCPDKLIFVDAGEVWRGVVKAVIVTFSLIITVLCSGLKASFMFYYCYLMKRQKKYLNDSETSQARKELPLCKADETVSIACLSLTYEVDVKEKKKKADNEPSSEENSSVIRTDRSSRTSLTLRGSILEEDSGSDGQDYEESECHEVDGDFNSVPPKFTNGSTNFETESTETSQEFQAESSLSNLDGHSTLGSHTGSEMALLQGRNSDMRQIPLDLADGSSSRKQILKGVSAYFNTGELVAIMGPSGCGKTTLLDLLTGRRRNGHFEGQVYINGVGLGQVQDWYARKIGYVLQLAVPYYEELTVRQNLFFAAHMRLPKETSAAKKYERVEQIIAETGLTQLANTVVGGSTGLGLSGGQKRRLCVALQLINMPSVLFLDEPTSGLDASSSLELLNHLNLVAESGRLVILTIHQPRLEIFHLFHKILFLCDGEVAYYGEPSMAPELFIKAYTATSTEYQLSEEAPRIDAKNPADTIMDLLNCGVARRAILDYYQRSGEPLAVQEAIKTSQEKASKTVTMERMKMLVDGAGSFNRIFVLESRTSVKQTLGQILYFPLIFFTFGIIVGTVYWQAEERDGILLMSAYCVYCCASPLFLSSVLMAHLNKALDIFRLERQDGYGRSYENVVQTFVRTTALCALPVIICSTMSYLMVMTSYDLWKFLLVTIISLVLNQTWIAVYMMVICAHPGIAHRICPMVSAIGGFAGGFLVPRPQMPVGYNLLFYINPQFYGYSAMTKVLLLNVRLKCEYESALNCISTDGNAVLARFGFDTVNVYEHLLIMLGMTLLSLLLSWLFLEAKNFTIPSPSPTKTPPVFLTEHEEEKLEVTVEPMTPIDETPVGEDKDEIELEMPIKPFSRNRRSAKSRLGLISGNQGFHSVKLPLHRRQSRDADSVLNTQQTIDGENLNYVVRRRRLVSVSGKELWRSTKQRVEERKIDFDKRLSQVEQIARRYTIKHSQSVRRKAKEKAVFARRSTMAASASNEANRQEFITKRNGRFQDRGELFQKVIEESVDGGSGEEYKDEVRDVLKQEAEARKRQSEVRSATGSSAEDVLQLHTVEKSFDHEATGIEIQEQGRSRGDEEGAGIGDPQQASGCEVQKDKQRSPKKVSIIKFTRGDEEGAEIGDQQQASGCEVQKDKQKSPKKVSIIELTESLDV</sequence>
<accession>A0A2B4SPV7</accession>
<keyword evidence="5 11" id="KW-0812">Transmembrane</keyword>
<dbReference type="InterPro" id="IPR003593">
    <property type="entry name" value="AAA+_ATPase"/>
</dbReference>
<comment type="similarity">
    <text evidence="3">Belongs to the pectinacetylesterase family. Notum subfamily.</text>
</comment>
<evidence type="ECO:0000256" key="3">
    <source>
        <dbReference type="ARBA" id="ARBA00010213"/>
    </source>
</evidence>
<dbReference type="Pfam" id="PF03283">
    <property type="entry name" value="PAE"/>
    <property type="match status" value="1"/>
</dbReference>
<dbReference type="InterPro" id="IPR050352">
    <property type="entry name" value="ABCG_transporters"/>
</dbReference>
<feature type="compositionally biased region" description="Basic and acidic residues" evidence="10">
    <location>
        <begin position="1466"/>
        <end position="1490"/>
    </location>
</feature>
<feature type="transmembrane region" description="Helical" evidence="11">
    <location>
        <begin position="1041"/>
        <end position="1063"/>
    </location>
</feature>
<feature type="transmembrane region" description="Helical" evidence="11">
    <location>
        <begin position="1188"/>
        <end position="1206"/>
    </location>
</feature>
<keyword evidence="7" id="KW-0067">ATP-binding</keyword>
<comment type="caution">
    <text evidence="14">The sequence shown here is derived from an EMBL/GenBank/DDBJ whole genome shotgun (WGS) entry which is preliminary data.</text>
</comment>
<dbReference type="InterPro" id="IPR017871">
    <property type="entry name" value="ABC_transporter-like_CS"/>
</dbReference>
<feature type="region of interest" description="Disordered" evidence="10">
    <location>
        <begin position="508"/>
        <end position="588"/>
    </location>
</feature>
<dbReference type="SUPFAM" id="SSF52540">
    <property type="entry name" value="P-loop containing nucleoside triphosphate hydrolases"/>
    <property type="match status" value="1"/>
</dbReference>
<evidence type="ECO:0000256" key="7">
    <source>
        <dbReference type="ARBA" id="ARBA00022840"/>
    </source>
</evidence>
<dbReference type="InterPro" id="IPR027417">
    <property type="entry name" value="P-loop_NTPase"/>
</dbReference>
<keyword evidence="8 11" id="KW-1133">Transmembrane helix</keyword>
<name>A0A2B4SPV7_STYPI</name>
<dbReference type="InterPro" id="IPR013525">
    <property type="entry name" value="ABC2_TM"/>
</dbReference>
<feature type="transmembrane region" description="Helical" evidence="11">
    <location>
        <begin position="963"/>
        <end position="984"/>
    </location>
</feature>
<evidence type="ECO:0000313" key="15">
    <source>
        <dbReference type="Proteomes" id="UP000225706"/>
    </source>
</evidence>
<protein>
    <submittedName>
        <fullName evidence="14">ABC transporter G family member 22</fullName>
    </submittedName>
</protein>
<dbReference type="PROSITE" id="PS50893">
    <property type="entry name" value="ABC_TRANSPORTER_2"/>
    <property type="match status" value="1"/>
</dbReference>
<evidence type="ECO:0000256" key="4">
    <source>
        <dbReference type="ARBA" id="ARBA00022448"/>
    </source>
</evidence>
<feature type="region of interest" description="Disordered" evidence="10">
    <location>
        <begin position="1441"/>
        <end position="1553"/>
    </location>
</feature>
<gene>
    <name evidence="14" type="primary">abcG22</name>
    <name evidence="14" type="ORF">AWC38_SpisGene4633</name>
</gene>
<evidence type="ECO:0000256" key="12">
    <source>
        <dbReference type="SAM" id="SignalP"/>
    </source>
</evidence>
<evidence type="ECO:0000313" key="14">
    <source>
        <dbReference type="EMBL" id="PFX30552.1"/>
    </source>
</evidence>
<feature type="signal peptide" evidence="12">
    <location>
        <begin position="1"/>
        <end position="21"/>
    </location>
</feature>
<evidence type="ECO:0000256" key="9">
    <source>
        <dbReference type="ARBA" id="ARBA00023136"/>
    </source>
</evidence>
<keyword evidence="6" id="KW-0547">Nucleotide-binding</keyword>
<dbReference type="EMBL" id="LSMT01000048">
    <property type="protein sequence ID" value="PFX30552.1"/>
    <property type="molecule type" value="Genomic_DNA"/>
</dbReference>
<proteinExistence type="inferred from homology"/>
<dbReference type="InterPro" id="IPR004963">
    <property type="entry name" value="PAE/NOTUM"/>
</dbReference>
<feature type="compositionally biased region" description="Low complexity" evidence="10">
    <location>
        <begin position="573"/>
        <end position="588"/>
    </location>
</feature>
<dbReference type="InterPro" id="IPR003439">
    <property type="entry name" value="ABC_transporter-like_ATP-bd"/>
</dbReference>
<dbReference type="OrthoDB" id="5968139at2759"/>
<dbReference type="PANTHER" id="PTHR48041">
    <property type="entry name" value="ABC TRANSPORTER G FAMILY MEMBER 28"/>
    <property type="match status" value="1"/>
</dbReference>
<dbReference type="GO" id="GO:0005524">
    <property type="term" value="F:ATP binding"/>
    <property type="evidence" value="ECO:0007669"/>
    <property type="project" value="UniProtKB-KW"/>
</dbReference>
<evidence type="ECO:0000256" key="6">
    <source>
        <dbReference type="ARBA" id="ARBA00022741"/>
    </source>
</evidence>
<feature type="chain" id="PRO_5013310213" evidence="12">
    <location>
        <begin position="22"/>
        <end position="1565"/>
    </location>
</feature>
<keyword evidence="9 11" id="KW-0472">Membrane</keyword>
<evidence type="ECO:0000259" key="13">
    <source>
        <dbReference type="PROSITE" id="PS50893"/>
    </source>
</evidence>
<dbReference type="GO" id="GO:0140359">
    <property type="term" value="F:ABC-type transporter activity"/>
    <property type="evidence" value="ECO:0007669"/>
    <property type="project" value="InterPro"/>
</dbReference>
<dbReference type="PROSITE" id="PS00211">
    <property type="entry name" value="ABC_TRANSPORTER_1"/>
    <property type="match status" value="1"/>
</dbReference>
<organism evidence="14 15">
    <name type="scientific">Stylophora pistillata</name>
    <name type="common">Smooth cauliflower coral</name>
    <dbReference type="NCBI Taxonomy" id="50429"/>
    <lineage>
        <taxon>Eukaryota</taxon>
        <taxon>Metazoa</taxon>
        <taxon>Cnidaria</taxon>
        <taxon>Anthozoa</taxon>
        <taxon>Hexacorallia</taxon>
        <taxon>Scleractinia</taxon>
        <taxon>Astrocoeniina</taxon>
        <taxon>Pocilloporidae</taxon>
        <taxon>Stylophora</taxon>
    </lineage>
</organism>
<keyword evidence="4" id="KW-0813">Transport</keyword>
<dbReference type="Proteomes" id="UP000225706">
    <property type="component" value="Unassembled WGS sequence"/>
</dbReference>
<dbReference type="GO" id="GO:0016020">
    <property type="term" value="C:membrane"/>
    <property type="evidence" value="ECO:0007669"/>
    <property type="project" value="UniProtKB-SubCell"/>
</dbReference>
<dbReference type="GO" id="GO:0016887">
    <property type="term" value="F:ATP hydrolysis activity"/>
    <property type="evidence" value="ECO:0007669"/>
    <property type="project" value="InterPro"/>
</dbReference>